<dbReference type="NCBIfam" id="TIGR00234">
    <property type="entry name" value="tyrS"/>
    <property type="match status" value="1"/>
</dbReference>
<feature type="short sequence motif" description="'HIGH' region" evidence="10">
    <location>
        <begin position="48"/>
        <end position="57"/>
    </location>
</feature>
<dbReference type="Gene3D" id="1.10.240.10">
    <property type="entry name" value="Tyrosyl-Transfer RNA Synthetase"/>
    <property type="match status" value="1"/>
</dbReference>
<evidence type="ECO:0000256" key="2">
    <source>
        <dbReference type="ARBA" id="ARBA00022490"/>
    </source>
</evidence>
<name>A0A1M6VZA5_9BACT</name>
<keyword evidence="8 10" id="KW-0030">Aminoacyl-tRNA synthetase</keyword>
<dbReference type="SUPFAM" id="SSF52374">
    <property type="entry name" value="Nucleotidylyl transferase"/>
    <property type="match status" value="1"/>
</dbReference>
<dbReference type="InterPro" id="IPR024088">
    <property type="entry name" value="Tyr-tRNA-ligase_bac-type"/>
</dbReference>
<dbReference type="PROSITE" id="PS00178">
    <property type="entry name" value="AA_TRNA_LIGASE_I"/>
    <property type="match status" value="1"/>
</dbReference>
<evidence type="ECO:0000256" key="11">
    <source>
        <dbReference type="PROSITE-ProRule" id="PRU00182"/>
    </source>
</evidence>
<comment type="catalytic activity">
    <reaction evidence="9 10">
        <text>tRNA(Tyr) + L-tyrosine + ATP = L-tyrosyl-tRNA(Tyr) + AMP + diphosphate + H(+)</text>
        <dbReference type="Rhea" id="RHEA:10220"/>
        <dbReference type="Rhea" id="RHEA-COMP:9706"/>
        <dbReference type="Rhea" id="RHEA-COMP:9707"/>
        <dbReference type="ChEBI" id="CHEBI:15378"/>
        <dbReference type="ChEBI" id="CHEBI:30616"/>
        <dbReference type="ChEBI" id="CHEBI:33019"/>
        <dbReference type="ChEBI" id="CHEBI:58315"/>
        <dbReference type="ChEBI" id="CHEBI:78442"/>
        <dbReference type="ChEBI" id="CHEBI:78536"/>
        <dbReference type="ChEBI" id="CHEBI:456215"/>
        <dbReference type="EC" id="6.1.1.1"/>
    </reaction>
</comment>
<evidence type="ECO:0000313" key="13">
    <source>
        <dbReference type="EMBL" id="SHK86832.1"/>
    </source>
</evidence>
<comment type="similarity">
    <text evidence="10">Belongs to the class-I aminoacyl-tRNA synthetase family. TyrS type 2 subfamily.</text>
</comment>
<dbReference type="EC" id="6.1.1.1" evidence="10"/>
<evidence type="ECO:0000256" key="9">
    <source>
        <dbReference type="ARBA" id="ARBA00048248"/>
    </source>
</evidence>
<dbReference type="HAMAP" id="MF_02007">
    <property type="entry name" value="Tyr_tRNA_synth_type2"/>
    <property type="match status" value="1"/>
</dbReference>
<dbReference type="InterPro" id="IPR024108">
    <property type="entry name" value="Tyr-tRNA-ligase_bac_2"/>
</dbReference>
<feature type="domain" description="Tyrosine--tRNA ligase SYY-like C-terminal" evidence="12">
    <location>
        <begin position="331"/>
        <end position="401"/>
    </location>
</feature>
<reference evidence="14" key="1">
    <citation type="submission" date="2016-11" db="EMBL/GenBank/DDBJ databases">
        <authorList>
            <person name="Varghese N."/>
            <person name="Submissions S."/>
        </authorList>
    </citation>
    <scope>NUCLEOTIDE SEQUENCE [LARGE SCALE GENOMIC DNA]</scope>
    <source>
        <strain evidence="14">UWOS</strain>
    </source>
</reference>
<dbReference type="PROSITE" id="PS50889">
    <property type="entry name" value="S4"/>
    <property type="match status" value="1"/>
</dbReference>
<evidence type="ECO:0000259" key="12">
    <source>
        <dbReference type="Pfam" id="PF22421"/>
    </source>
</evidence>
<feature type="binding site" evidence="10">
    <location>
        <position position="235"/>
    </location>
    <ligand>
        <name>ATP</name>
        <dbReference type="ChEBI" id="CHEBI:30616"/>
    </ligand>
</feature>
<evidence type="ECO:0000256" key="5">
    <source>
        <dbReference type="ARBA" id="ARBA00022840"/>
    </source>
</evidence>
<feature type="short sequence motif" description="'KMSKS' region" evidence="10">
    <location>
        <begin position="232"/>
        <end position="236"/>
    </location>
</feature>
<comment type="subunit">
    <text evidence="1 10">Homodimer.</text>
</comment>
<proteinExistence type="inferred from homology"/>
<dbReference type="GO" id="GO:0005829">
    <property type="term" value="C:cytosol"/>
    <property type="evidence" value="ECO:0007669"/>
    <property type="project" value="TreeGrafter"/>
</dbReference>
<dbReference type="InterPro" id="IPR014729">
    <property type="entry name" value="Rossmann-like_a/b/a_fold"/>
</dbReference>
<evidence type="ECO:0000256" key="4">
    <source>
        <dbReference type="ARBA" id="ARBA00022741"/>
    </source>
</evidence>
<dbReference type="RefSeq" id="WP_073305013.1">
    <property type="nucleotide sequence ID" value="NZ_FRAW01000021.1"/>
</dbReference>
<dbReference type="PANTHER" id="PTHR11766:SF1">
    <property type="entry name" value="TYROSINE--TRNA LIGASE"/>
    <property type="match status" value="1"/>
</dbReference>
<dbReference type="CDD" id="cd00165">
    <property type="entry name" value="S4"/>
    <property type="match status" value="1"/>
</dbReference>
<keyword evidence="7 10" id="KW-0648">Protein biosynthesis</keyword>
<dbReference type="GO" id="GO:0005524">
    <property type="term" value="F:ATP binding"/>
    <property type="evidence" value="ECO:0007669"/>
    <property type="project" value="UniProtKB-UniRule"/>
</dbReference>
<keyword evidence="2 10" id="KW-0963">Cytoplasm</keyword>
<evidence type="ECO:0000313" key="14">
    <source>
        <dbReference type="Proteomes" id="UP000184275"/>
    </source>
</evidence>
<dbReference type="SUPFAM" id="SSF55174">
    <property type="entry name" value="Alpha-L RNA-binding motif"/>
    <property type="match status" value="1"/>
</dbReference>
<evidence type="ECO:0000256" key="3">
    <source>
        <dbReference type="ARBA" id="ARBA00022598"/>
    </source>
</evidence>
<dbReference type="Proteomes" id="UP000184275">
    <property type="component" value="Unassembled WGS sequence"/>
</dbReference>
<dbReference type="InterPro" id="IPR002307">
    <property type="entry name" value="Tyr-tRNA-ligase"/>
</dbReference>
<dbReference type="Gene3D" id="3.10.290.10">
    <property type="entry name" value="RNA-binding S4 domain"/>
    <property type="match status" value="1"/>
</dbReference>
<dbReference type="PRINTS" id="PR01040">
    <property type="entry name" value="TRNASYNTHTYR"/>
</dbReference>
<dbReference type="CDD" id="cd00805">
    <property type="entry name" value="TyrRS_core"/>
    <property type="match status" value="1"/>
</dbReference>
<dbReference type="PANTHER" id="PTHR11766">
    <property type="entry name" value="TYROSYL-TRNA SYNTHETASE"/>
    <property type="match status" value="1"/>
</dbReference>
<dbReference type="InterPro" id="IPR001412">
    <property type="entry name" value="aa-tRNA-synth_I_CS"/>
</dbReference>
<keyword evidence="4 10" id="KW-0547">Nucleotide-binding</keyword>
<dbReference type="InterPro" id="IPR036986">
    <property type="entry name" value="S4_RNA-bd_sf"/>
</dbReference>
<comment type="subcellular location">
    <subcellularLocation>
        <location evidence="10">Cytoplasm</location>
    </subcellularLocation>
</comment>
<dbReference type="GO" id="GO:0004831">
    <property type="term" value="F:tyrosine-tRNA ligase activity"/>
    <property type="evidence" value="ECO:0007669"/>
    <property type="project" value="UniProtKB-UniRule"/>
</dbReference>
<dbReference type="InterPro" id="IPR002305">
    <property type="entry name" value="aa-tRNA-synth_Ic"/>
</dbReference>
<dbReference type="InterPro" id="IPR054608">
    <property type="entry name" value="SYY-like_C"/>
</dbReference>
<dbReference type="Gene3D" id="3.40.50.620">
    <property type="entry name" value="HUPs"/>
    <property type="match status" value="1"/>
</dbReference>
<evidence type="ECO:0000256" key="1">
    <source>
        <dbReference type="ARBA" id="ARBA00011738"/>
    </source>
</evidence>
<keyword evidence="3 10" id="KW-0436">Ligase</keyword>
<evidence type="ECO:0000256" key="7">
    <source>
        <dbReference type="ARBA" id="ARBA00022917"/>
    </source>
</evidence>
<evidence type="ECO:0000256" key="8">
    <source>
        <dbReference type="ARBA" id="ARBA00023146"/>
    </source>
</evidence>
<dbReference type="Pfam" id="PF22421">
    <property type="entry name" value="SYY_C-terminal"/>
    <property type="match status" value="1"/>
</dbReference>
<sequence>MQFRPVKEQLDILLRGVAEIIPADELEQKLQKSYDAGIPLRVKLGVDPTAPDVHLGHTVVMRKLRQFQDLGHTVVLIVGDYTAQIGDPSGRNKARPRLSHEQVLENAKEYQQQFFRVVREDRVEIRYNGEWFSKLPFSKVTELMGQFTVAQMLEREDFHNRYVSNSPISLHEFMYPMMQGYDSVAIQSDIELGGTDQKFNVCRGRDLQMFEKMPLQIGMFMPILLGTDGKAKMSKSLGNYVGVNEPADVMYHKIYNLADSIVENWFELLTDVPLAEIKQMMTDVASGKLNPNVAKDRLAKNIVAQYYGAEAAEAAAVKEKEIHSGNAIPSDAKECRLDAGEYKILDLLVQVKAFSSKGEARRMVQNGGVKLAGEKVSDPMMEVKVSGSDQLLVQVGKRNFFKVNF</sequence>
<gene>
    <name evidence="10" type="primary">tyrS</name>
    <name evidence="13" type="ORF">SAMN05720469_12127</name>
</gene>
<evidence type="ECO:0000256" key="10">
    <source>
        <dbReference type="HAMAP-Rule" id="MF_02007"/>
    </source>
</evidence>
<dbReference type="GO" id="GO:0006437">
    <property type="term" value="P:tyrosyl-tRNA aminoacylation"/>
    <property type="evidence" value="ECO:0007669"/>
    <property type="project" value="UniProtKB-UniRule"/>
</dbReference>
<dbReference type="EMBL" id="FRAW01000021">
    <property type="protein sequence ID" value="SHK86832.1"/>
    <property type="molecule type" value="Genomic_DNA"/>
</dbReference>
<dbReference type="Pfam" id="PF00579">
    <property type="entry name" value="tRNA-synt_1b"/>
    <property type="match status" value="1"/>
</dbReference>
<dbReference type="AlphaFoldDB" id="A0A1M6VZA5"/>
<keyword evidence="5 10" id="KW-0067">ATP-binding</keyword>
<dbReference type="GO" id="GO:0003723">
    <property type="term" value="F:RNA binding"/>
    <property type="evidence" value="ECO:0007669"/>
    <property type="project" value="UniProtKB-KW"/>
</dbReference>
<protein>
    <recommendedName>
        <fullName evidence="10">Tyrosine--tRNA ligase</fullName>
        <ecNumber evidence="10">6.1.1.1</ecNumber>
    </recommendedName>
    <alternativeName>
        <fullName evidence="10">Tyrosyl-tRNA synthetase</fullName>
        <shortName evidence="10">TyrRS</shortName>
    </alternativeName>
</protein>
<dbReference type="FunFam" id="3.40.50.620:FF:000061">
    <property type="entry name" value="Tyrosine--tRNA ligase"/>
    <property type="match status" value="1"/>
</dbReference>
<organism evidence="13 14">
    <name type="scientific">Fibrobacter intestinalis</name>
    <dbReference type="NCBI Taxonomy" id="28122"/>
    <lineage>
        <taxon>Bacteria</taxon>
        <taxon>Pseudomonadati</taxon>
        <taxon>Fibrobacterota</taxon>
        <taxon>Fibrobacteria</taxon>
        <taxon>Fibrobacterales</taxon>
        <taxon>Fibrobacteraceae</taxon>
        <taxon>Fibrobacter</taxon>
    </lineage>
</organism>
<keyword evidence="6 11" id="KW-0694">RNA-binding</keyword>
<comment type="function">
    <text evidence="10">Catalyzes the attachment of tyrosine to tRNA(Tyr) in a two-step reaction: tyrosine is first activated by ATP to form Tyr-AMP and then transferred to the acceptor end of tRNA(Tyr).</text>
</comment>
<keyword evidence="14" id="KW-1185">Reference proteome</keyword>
<evidence type="ECO:0000256" key="6">
    <source>
        <dbReference type="ARBA" id="ARBA00022884"/>
    </source>
</evidence>
<accession>A0A1M6VZA5</accession>